<dbReference type="AlphaFoldDB" id="A0A5B7JU02"/>
<accession>A0A5B7JU02</accession>
<feature type="region of interest" description="Disordered" evidence="1">
    <location>
        <begin position="1"/>
        <end position="81"/>
    </location>
</feature>
<proteinExistence type="predicted"/>
<evidence type="ECO:0000256" key="1">
    <source>
        <dbReference type="SAM" id="MobiDB-lite"/>
    </source>
</evidence>
<organism evidence="2 3">
    <name type="scientific">Portunus trituberculatus</name>
    <name type="common">Swimming crab</name>
    <name type="synonym">Neptunus trituberculatus</name>
    <dbReference type="NCBI Taxonomy" id="210409"/>
    <lineage>
        <taxon>Eukaryota</taxon>
        <taxon>Metazoa</taxon>
        <taxon>Ecdysozoa</taxon>
        <taxon>Arthropoda</taxon>
        <taxon>Crustacea</taxon>
        <taxon>Multicrustacea</taxon>
        <taxon>Malacostraca</taxon>
        <taxon>Eumalacostraca</taxon>
        <taxon>Eucarida</taxon>
        <taxon>Decapoda</taxon>
        <taxon>Pleocyemata</taxon>
        <taxon>Brachyura</taxon>
        <taxon>Eubrachyura</taxon>
        <taxon>Portunoidea</taxon>
        <taxon>Portunidae</taxon>
        <taxon>Portuninae</taxon>
        <taxon>Portunus</taxon>
    </lineage>
</organism>
<sequence>MQTNHEQEVNKPQQEARQEDKKTCSDERQVGWERDGGEERRHVKIVAVPCGVQDKAGSSPTFKQPKTTSTTTTSETSLTAT</sequence>
<dbReference type="Proteomes" id="UP000324222">
    <property type="component" value="Unassembled WGS sequence"/>
</dbReference>
<protein>
    <submittedName>
        <fullName evidence="2">Uncharacterized protein</fullName>
    </submittedName>
</protein>
<gene>
    <name evidence="2" type="ORF">E2C01_093609</name>
</gene>
<feature type="compositionally biased region" description="Basic and acidic residues" evidence="1">
    <location>
        <begin position="1"/>
        <end position="41"/>
    </location>
</feature>
<keyword evidence="3" id="KW-1185">Reference proteome</keyword>
<name>A0A5B7JU02_PORTR</name>
<reference evidence="2 3" key="1">
    <citation type="submission" date="2019-05" db="EMBL/GenBank/DDBJ databases">
        <title>Another draft genome of Portunus trituberculatus and its Hox gene families provides insights of decapod evolution.</title>
        <authorList>
            <person name="Jeong J.-H."/>
            <person name="Song I."/>
            <person name="Kim S."/>
            <person name="Choi T."/>
            <person name="Kim D."/>
            <person name="Ryu S."/>
            <person name="Kim W."/>
        </authorList>
    </citation>
    <scope>NUCLEOTIDE SEQUENCE [LARGE SCALE GENOMIC DNA]</scope>
    <source>
        <tissue evidence="2">Muscle</tissue>
    </source>
</reference>
<evidence type="ECO:0000313" key="3">
    <source>
        <dbReference type="Proteomes" id="UP000324222"/>
    </source>
</evidence>
<feature type="compositionally biased region" description="Low complexity" evidence="1">
    <location>
        <begin position="58"/>
        <end position="81"/>
    </location>
</feature>
<evidence type="ECO:0000313" key="2">
    <source>
        <dbReference type="EMBL" id="MPC98249.1"/>
    </source>
</evidence>
<dbReference type="EMBL" id="VSRR010113252">
    <property type="protein sequence ID" value="MPC98249.1"/>
    <property type="molecule type" value="Genomic_DNA"/>
</dbReference>
<comment type="caution">
    <text evidence="2">The sequence shown here is derived from an EMBL/GenBank/DDBJ whole genome shotgun (WGS) entry which is preliminary data.</text>
</comment>